<dbReference type="PROSITE" id="PS51094">
    <property type="entry name" value="PTS_EIIA_TYPE_2"/>
    <property type="match status" value="1"/>
</dbReference>
<feature type="domain" description="PTS EIIA type-2" evidence="1">
    <location>
        <begin position="1"/>
        <end position="69"/>
    </location>
</feature>
<dbReference type="InterPro" id="IPR016152">
    <property type="entry name" value="PTrfase/Anion_transptr"/>
</dbReference>
<dbReference type="SUPFAM" id="SSF55804">
    <property type="entry name" value="Phoshotransferase/anion transport protein"/>
    <property type="match status" value="1"/>
</dbReference>
<gene>
    <name evidence="2" type="ORF">IV54_GL001181</name>
</gene>
<reference evidence="2 3" key="1">
    <citation type="journal article" date="2015" name="Genome Announc.">
        <title>Expanding the biotechnology potential of lactobacilli through comparative genomics of 213 strains and associated genera.</title>
        <authorList>
            <person name="Sun Z."/>
            <person name="Harris H.M."/>
            <person name="McCann A."/>
            <person name="Guo C."/>
            <person name="Argimon S."/>
            <person name="Zhang W."/>
            <person name="Yang X."/>
            <person name="Jeffery I.B."/>
            <person name="Cooney J.C."/>
            <person name="Kagawa T.F."/>
            <person name="Liu W."/>
            <person name="Song Y."/>
            <person name="Salvetti E."/>
            <person name="Wrobel A."/>
            <person name="Rasinkangas P."/>
            <person name="Parkhill J."/>
            <person name="Rea M.C."/>
            <person name="O'Sullivan O."/>
            <person name="Ritari J."/>
            <person name="Douillard F.P."/>
            <person name="Paul Ross R."/>
            <person name="Yang R."/>
            <person name="Briner A.E."/>
            <person name="Felis G.E."/>
            <person name="de Vos W.M."/>
            <person name="Barrangou R."/>
            <person name="Klaenhammer T.R."/>
            <person name="Caufield P.W."/>
            <person name="Cui Y."/>
            <person name="Zhang H."/>
            <person name="O'Toole P.W."/>
        </authorList>
    </citation>
    <scope>NUCLEOTIDE SEQUENCE [LARGE SCALE GENOMIC DNA]</scope>
    <source>
        <strain evidence="2 3">DSM 22467</strain>
    </source>
</reference>
<sequence>MSLSILDHGIDFGNKENDPVNIVICLAAIDHHSHLKALSELVTNLSDSSFVNMLTTSSQEEIVQYIQDAKLKEVE</sequence>
<accession>A0A0R2L7U7</accession>
<dbReference type="Pfam" id="PF00359">
    <property type="entry name" value="PTS_EIIA_2"/>
    <property type="match status" value="1"/>
</dbReference>
<dbReference type="Proteomes" id="UP000051906">
    <property type="component" value="Unassembled WGS sequence"/>
</dbReference>
<dbReference type="STRING" id="616990.IV54_GL001181"/>
<dbReference type="EMBL" id="JQCA01000163">
    <property type="protein sequence ID" value="KRN97881.1"/>
    <property type="molecule type" value="Genomic_DNA"/>
</dbReference>
<evidence type="ECO:0000259" key="1">
    <source>
        <dbReference type="PROSITE" id="PS51094"/>
    </source>
</evidence>
<dbReference type="InterPro" id="IPR002178">
    <property type="entry name" value="PTS_EIIA_type-2_dom"/>
</dbReference>
<dbReference type="Gene3D" id="3.40.930.10">
    <property type="entry name" value="Mannitol-specific EII, Chain A"/>
    <property type="match status" value="1"/>
</dbReference>
<protein>
    <recommendedName>
        <fullName evidence="1">PTS EIIA type-2 domain-containing protein</fullName>
    </recommendedName>
</protein>
<proteinExistence type="predicted"/>
<evidence type="ECO:0000313" key="2">
    <source>
        <dbReference type="EMBL" id="KRN97881.1"/>
    </source>
</evidence>
<organism evidence="2 3">
    <name type="scientific">Levilactobacillus paucivorans</name>
    <dbReference type="NCBI Taxonomy" id="616990"/>
    <lineage>
        <taxon>Bacteria</taxon>
        <taxon>Bacillati</taxon>
        <taxon>Bacillota</taxon>
        <taxon>Bacilli</taxon>
        <taxon>Lactobacillales</taxon>
        <taxon>Lactobacillaceae</taxon>
        <taxon>Levilactobacillus</taxon>
    </lineage>
</organism>
<dbReference type="AlphaFoldDB" id="A0A0R2L7U7"/>
<keyword evidence="3" id="KW-1185">Reference proteome</keyword>
<dbReference type="PATRIC" id="fig|616990.3.peg.1269"/>
<comment type="caution">
    <text evidence="2">The sequence shown here is derived from an EMBL/GenBank/DDBJ whole genome shotgun (WGS) entry which is preliminary data.</text>
</comment>
<name>A0A0R2L7U7_9LACO</name>
<evidence type="ECO:0000313" key="3">
    <source>
        <dbReference type="Proteomes" id="UP000051906"/>
    </source>
</evidence>